<dbReference type="Gene3D" id="3.30.830.10">
    <property type="entry name" value="Metalloenzyme, LuxS/M16 peptidase-like"/>
    <property type="match status" value="2"/>
</dbReference>
<dbReference type="InterPro" id="IPR011765">
    <property type="entry name" value="Pept_M16_N"/>
</dbReference>
<dbReference type="InterPro" id="IPR001431">
    <property type="entry name" value="Pept_M16_Zn_BS"/>
</dbReference>
<proteinExistence type="inferred from homology"/>
<dbReference type="OrthoDB" id="9811314at2"/>
<dbReference type="GO" id="GO:0004222">
    <property type="term" value="F:metalloendopeptidase activity"/>
    <property type="evidence" value="ECO:0007669"/>
    <property type="project" value="InterPro"/>
</dbReference>
<dbReference type="FunFam" id="3.30.830.10:FF:000008">
    <property type="entry name" value="Mitochondrial-processing peptidase subunit beta"/>
    <property type="match status" value="1"/>
</dbReference>
<evidence type="ECO:0000259" key="4">
    <source>
        <dbReference type="Pfam" id="PF05193"/>
    </source>
</evidence>
<dbReference type="EMBL" id="FRAF01000012">
    <property type="protein sequence ID" value="SHK32382.1"/>
    <property type="molecule type" value="Genomic_DNA"/>
</dbReference>
<feature type="domain" description="Peptidase M16 C-terminal" evidence="4">
    <location>
        <begin position="165"/>
        <end position="340"/>
    </location>
</feature>
<dbReference type="InterPro" id="IPR007863">
    <property type="entry name" value="Peptidase_M16_C"/>
</dbReference>
<dbReference type="SUPFAM" id="SSF63411">
    <property type="entry name" value="LuxS/MPP-like metallohydrolase"/>
    <property type="match status" value="2"/>
</dbReference>
<dbReference type="Pfam" id="PF05193">
    <property type="entry name" value="Peptidase_M16_C"/>
    <property type="match status" value="1"/>
</dbReference>
<dbReference type="STRING" id="1830138.SAMN05443507_11226"/>
<gene>
    <name evidence="5" type="ORF">SAMN05443507_11226</name>
</gene>
<accession>A0A1M6RIV7</accession>
<feature type="domain" description="Peptidase M16 N-terminal" evidence="3">
    <location>
        <begin position="13"/>
        <end position="157"/>
    </location>
</feature>
<dbReference type="GO" id="GO:0006508">
    <property type="term" value="P:proteolysis"/>
    <property type="evidence" value="ECO:0007669"/>
    <property type="project" value="InterPro"/>
</dbReference>
<dbReference type="InterPro" id="IPR011249">
    <property type="entry name" value="Metalloenz_LuxS/M16"/>
</dbReference>
<dbReference type="PANTHER" id="PTHR11851">
    <property type="entry name" value="METALLOPROTEASE"/>
    <property type="match status" value="1"/>
</dbReference>
<dbReference type="Pfam" id="PF00675">
    <property type="entry name" value="Peptidase_M16"/>
    <property type="match status" value="1"/>
</dbReference>
<sequence>MSYRHQLPSGVRIVGEEIPFLRSVAIGIWIGTGSRFENKQNNGVSHFLEHMFFKGTERYSAKALAELFDNLGGQVNAFTSKEYTCFYARVLDDHFEIAADTLSDMLLHSQFQVDEMDKERKVVIEEIHMYEDTPDELVMDLLAEGIYGEHSLGFTILGLEENLRSFSRQDLLSYIESRYQGNDIVISVAGNISEARVIETFGRLFGHYQPSGTGSRQLVEPPFRTPVVVRQKDIEQMHVALAAPGLPAGHPDMYALILMNNALGSNPSSRLFQEIREERGMAYSVFSYHSSYLDCGMFGIYTGTSPENLSDVLQLIQECVARFAEQGLSEEELSKGKAQLKGSMMLGLESTSSRMSRLGKNELLLRRSISIEETLAAIDAVRTEDVLRVSRQLLQHPFAISTVGPMSEVDVQAAIQNSGWVNA</sequence>
<comment type="similarity">
    <text evidence="1 2">Belongs to the peptidase M16 family.</text>
</comment>
<dbReference type="InterPro" id="IPR050361">
    <property type="entry name" value="MPP/UQCRC_Complex"/>
</dbReference>
<evidence type="ECO:0000313" key="6">
    <source>
        <dbReference type="Proteomes" id="UP000184016"/>
    </source>
</evidence>
<dbReference type="PANTHER" id="PTHR11851:SF49">
    <property type="entry name" value="MITOCHONDRIAL-PROCESSING PEPTIDASE SUBUNIT ALPHA"/>
    <property type="match status" value="1"/>
</dbReference>
<dbReference type="PROSITE" id="PS00143">
    <property type="entry name" value="INSULINASE"/>
    <property type="match status" value="1"/>
</dbReference>
<evidence type="ECO:0000313" key="5">
    <source>
        <dbReference type="EMBL" id="SHK32382.1"/>
    </source>
</evidence>
<dbReference type="Proteomes" id="UP000184016">
    <property type="component" value="Unassembled WGS sequence"/>
</dbReference>
<keyword evidence="6" id="KW-1185">Reference proteome</keyword>
<name>A0A1M6RIV7_9BACL</name>
<evidence type="ECO:0000256" key="1">
    <source>
        <dbReference type="ARBA" id="ARBA00007261"/>
    </source>
</evidence>
<reference evidence="6" key="1">
    <citation type="submission" date="2016-11" db="EMBL/GenBank/DDBJ databases">
        <authorList>
            <person name="Varghese N."/>
            <person name="Submissions S."/>
        </authorList>
    </citation>
    <scope>NUCLEOTIDE SEQUENCE [LARGE SCALE GENOMIC DNA]</scope>
    <source>
        <strain evidence="6">USBA-503</strain>
    </source>
</reference>
<organism evidence="5 6">
    <name type="scientific">Alicyclobacillus tolerans</name>
    <dbReference type="NCBI Taxonomy" id="90970"/>
    <lineage>
        <taxon>Bacteria</taxon>
        <taxon>Bacillati</taxon>
        <taxon>Bacillota</taxon>
        <taxon>Bacilli</taxon>
        <taxon>Bacillales</taxon>
        <taxon>Alicyclobacillaceae</taxon>
        <taxon>Alicyclobacillus</taxon>
    </lineage>
</organism>
<evidence type="ECO:0000256" key="2">
    <source>
        <dbReference type="RuleBase" id="RU004447"/>
    </source>
</evidence>
<evidence type="ECO:0000259" key="3">
    <source>
        <dbReference type="Pfam" id="PF00675"/>
    </source>
</evidence>
<dbReference type="AlphaFoldDB" id="A0A1M6RIV7"/>
<protein>
    <submittedName>
        <fullName evidence="5">Predicted Zn-dependent peptidase</fullName>
    </submittedName>
</protein>
<dbReference type="GO" id="GO:0046872">
    <property type="term" value="F:metal ion binding"/>
    <property type="evidence" value="ECO:0007669"/>
    <property type="project" value="InterPro"/>
</dbReference>
<dbReference type="RefSeq" id="WP_072874081.1">
    <property type="nucleotide sequence ID" value="NZ_FRAF01000012.1"/>
</dbReference>